<evidence type="ECO:0000313" key="7">
    <source>
        <dbReference type="EMBL" id="MFD1400187.1"/>
    </source>
</evidence>
<dbReference type="EC" id="2.3.2.3" evidence="6"/>
<comment type="subcellular location">
    <subcellularLocation>
        <location evidence="1 6">Cell membrane</location>
        <topology evidence="1 6">Multi-pass membrane protein</topology>
    </subcellularLocation>
</comment>
<organism evidence="7 8">
    <name type="scientific">Lacticaseibacillus suilingensis</name>
    <dbReference type="NCBI Taxonomy" id="2799577"/>
    <lineage>
        <taxon>Bacteria</taxon>
        <taxon>Bacillati</taxon>
        <taxon>Bacillota</taxon>
        <taxon>Bacilli</taxon>
        <taxon>Lactobacillales</taxon>
        <taxon>Lactobacillaceae</taxon>
        <taxon>Lacticaseibacillus</taxon>
    </lineage>
</organism>
<feature type="transmembrane region" description="Helical" evidence="6">
    <location>
        <begin position="229"/>
        <end position="250"/>
    </location>
</feature>
<keyword evidence="6" id="KW-0808">Transferase</keyword>
<comment type="similarity">
    <text evidence="6">Belongs to the LPG synthase family.</text>
</comment>
<feature type="transmembrane region" description="Helical" evidence="6">
    <location>
        <begin position="256"/>
        <end position="281"/>
    </location>
</feature>
<evidence type="ECO:0000256" key="3">
    <source>
        <dbReference type="ARBA" id="ARBA00022692"/>
    </source>
</evidence>
<keyword evidence="6" id="KW-0443">Lipid metabolism</keyword>
<dbReference type="NCBIfam" id="TIGR00374">
    <property type="entry name" value="flippase-like domain"/>
    <property type="match status" value="1"/>
</dbReference>
<gene>
    <name evidence="6" type="primary">mprF</name>
    <name evidence="7" type="ORF">ACFQ41_12785</name>
</gene>
<comment type="function">
    <text evidence="6">Catalyzes the transfer of a lysyl group from L-lysyl-tRNA(Lys) to membrane-bound phosphatidylglycerol (PG), which produces lysylphosphatidylglycerol (LPG), a major component of the bacterial membrane with a positive net charge. LPG synthesis contributes to bacterial virulence as it is involved in the resistance mechanism against cationic antimicrobial peptides (CAMP) produces by the host's immune system (defensins, cathelicidins) and by the competing microorganisms.</text>
</comment>
<dbReference type="Pfam" id="PF03706">
    <property type="entry name" value="LPG_synthase_TM"/>
    <property type="match status" value="1"/>
</dbReference>
<proteinExistence type="inferred from homology"/>
<keyword evidence="6" id="KW-0046">Antibiotic resistance</keyword>
<feature type="transmembrane region" description="Helical" evidence="6">
    <location>
        <begin position="293"/>
        <end position="312"/>
    </location>
</feature>
<keyword evidence="3 6" id="KW-0812">Transmembrane</keyword>
<reference evidence="8" key="1">
    <citation type="journal article" date="2019" name="Int. J. Syst. Evol. Microbiol.">
        <title>The Global Catalogue of Microorganisms (GCM) 10K type strain sequencing project: providing services to taxonomists for standard genome sequencing and annotation.</title>
        <authorList>
            <consortium name="The Broad Institute Genomics Platform"/>
            <consortium name="The Broad Institute Genome Sequencing Center for Infectious Disease"/>
            <person name="Wu L."/>
            <person name="Ma J."/>
        </authorList>
    </citation>
    <scope>NUCLEOTIDE SEQUENCE [LARGE SCALE GENOMIC DNA]</scope>
    <source>
        <strain evidence="8">CCM 9110</strain>
    </source>
</reference>
<comment type="caution">
    <text evidence="7">The sequence shown here is derived from an EMBL/GenBank/DDBJ whole genome shotgun (WGS) entry which is preliminary data.</text>
</comment>
<feature type="transmembrane region" description="Helical" evidence="6">
    <location>
        <begin position="41"/>
        <end position="66"/>
    </location>
</feature>
<protein>
    <recommendedName>
        <fullName evidence="6">Phosphatidylglycerol lysyltransferase</fullName>
        <ecNumber evidence="6">2.3.2.3</ecNumber>
    </recommendedName>
    <alternativeName>
        <fullName evidence="6">Lysylphosphatidylglycerol synthase</fullName>
    </alternativeName>
</protein>
<keyword evidence="2" id="KW-1003">Cell membrane</keyword>
<evidence type="ECO:0000256" key="2">
    <source>
        <dbReference type="ARBA" id="ARBA00022475"/>
    </source>
</evidence>
<feature type="transmembrane region" description="Helical" evidence="6">
    <location>
        <begin position="153"/>
        <end position="174"/>
    </location>
</feature>
<dbReference type="PANTHER" id="PTHR37693">
    <property type="entry name" value="PHOSPHATIDYLGLYCEROL LYSYLTRANSFERASE"/>
    <property type="match status" value="1"/>
</dbReference>
<evidence type="ECO:0000256" key="1">
    <source>
        <dbReference type="ARBA" id="ARBA00004651"/>
    </source>
</evidence>
<keyword evidence="8" id="KW-1185">Reference proteome</keyword>
<evidence type="ECO:0000313" key="8">
    <source>
        <dbReference type="Proteomes" id="UP001597199"/>
    </source>
</evidence>
<accession>A0ABW4BI88</accession>
<dbReference type="Proteomes" id="UP001597199">
    <property type="component" value="Unassembled WGS sequence"/>
</dbReference>
<evidence type="ECO:0000256" key="4">
    <source>
        <dbReference type="ARBA" id="ARBA00022989"/>
    </source>
</evidence>
<name>A0ABW4BI88_9LACO</name>
<keyword evidence="5 6" id="KW-0472">Membrane</keyword>
<dbReference type="PANTHER" id="PTHR37693:SF1">
    <property type="entry name" value="INTEGRAL MEMBRANE PROTEIN"/>
    <property type="match status" value="1"/>
</dbReference>
<comment type="catalytic activity">
    <reaction evidence="6">
        <text>L-lysyl-tRNA(Lys) + a 1,2-diacyl-sn-glycero-3-phospho-(1'-sn-glycerol) = a 1,2-diacyl-sn-glycero-3-phospho-1'-(3'-O-L-lysyl)-sn-glycerol + tRNA(Lys)</text>
        <dbReference type="Rhea" id="RHEA:10668"/>
        <dbReference type="Rhea" id="RHEA-COMP:9696"/>
        <dbReference type="Rhea" id="RHEA-COMP:9697"/>
        <dbReference type="ChEBI" id="CHEBI:64716"/>
        <dbReference type="ChEBI" id="CHEBI:75792"/>
        <dbReference type="ChEBI" id="CHEBI:78442"/>
        <dbReference type="ChEBI" id="CHEBI:78529"/>
        <dbReference type="EC" id="2.3.2.3"/>
    </reaction>
</comment>
<dbReference type="RefSeq" id="WP_204119881.1">
    <property type="nucleotide sequence ID" value="NZ_BOLV01000036.1"/>
</dbReference>
<dbReference type="InterPro" id="IPR022791">
    <property type="entry name" value="L-PG_synthase/AglD"/>
</dbReference>
<dbReference type="EMBL" id="JBHTOA010000049">
    <property type="protein sequence ID" value="MFD1400187.1"/>
    <property type="molecule type" value="Genomic_DNA"/>
</dbReference>
<feature type="transmembrane region" description="Helical" evidence="6">
    <location>
        <begin position="124"/>
        <end position="147"/>
    </location>
</feature>
<evidence type="ECO:0000256" key="5">
    <source>
        <dbReference type="ARBA" id="ARBA00023136"/>
    </source>
</evidence>
<keyword evidence="4 6" id="KW-1133">Transmembrane helix</keyword>
<sequence length="348" mass="38944">MSRTNKIAAAVMVLLGLGIFAFEMRNLNLQVVWHTLMSLNLWWLAASLAVMIGSWVVESFVVRMFVEHEGERLSFKAAFRVPLVEQLFNNITPFASGGQPAQLVALMQAGVEAGRASSVLLMKFVVYQFMVLLNFVITLVFGFHQLATRFGPLALLIVFAFVIHIAVIVGLLLVMYQYKFTKKMVALLIKLAGVFVKPARQQQWQQTMDQKIDSFYAESLHLKQNRGKVYKAALLTFVQLLLYYSVPYFVLRSFGLAHLSLIEVMILHVMIVMIVSLFPIPGGTGGAEYSFKTLFAAYVPVASQLVLTMLLWRFLTYYLGMLMGGLALGVTPGRMAQTLPPEKNEPSA</sequence>
<evidence type="ECO:0000256" key="6">
    <source>
        <dbReference type="RuleBase" id="RU363042"/>
    </source>
</evidence>